<accession>A0A7D5M5T9</accession>
<organism evidence="2 3">
    <name type="scientific">Nitrosopumilus ureiphilus</name>
    <dbReference type="NCBI Taxonomy" id="1470067"/>
    <lineage>
        <taxon>Archaea</taxon>
        <taxon>Nitrososphaerota</taxon>
        <taxon>Nitrososphaeria</taxon>
        <taxon>Nitrosopumilales</taxon>
        <taxon>Nitrosopumilaceae</taxon>
        <taxon>Nitrosopumilus</taxon>
    </lineage>
</organism>
<gene>
    <name evidence="2" type="ORF">C5F50_08655</name>
</gene>
<evidence type="ECO:0000313" key="2">
    <source>
        <dbReference type="EMBL" id="QLH07135.1"/>
    </source>
</evidence>
<protein>
    <submittedName>
        <fullName evidence="2">Uncharacterized protein</fullName>
    </submittedName>
</protein>
<reference evidence="2 3" key="1">
    <citation type="submission" date="2018-02" db="EMBL/GenBank/DDBJ databases">
        <title>Complete genome of Nitrosopumilus ureaphilus PS0.</title>
        <authorList>
            <person name="Qin W."/>
            <person name="Zheng Y."/>
            <person name="Stahl D.A."/>
        </authorList>
    </citation>
    <scope>NUCLEOTIDE SEQUENCE [LARGE SCALE GENOMIC DNA]</scope>
    <source>
        <strain evidence="2 3">PS0</strain>
    </source>
</reference>
<feature type="region of interest" description="Disordered" evidence="1">
    <location>
        <begin position="19"/>
        <end position="46"/>
    </location>
</feature>
<dbReference type="EMBL" id="CP026995">
    <property type="protein sequence ID" value="QLH07135.1"/>
    <property type="molecule type" value="Genomic_DNA"/>
</dbReference>
<sequence>MSADQKRQAHTTACKADKGFVGSCKGKRRTSQETVGVNPEDNETVKRKARVCSKTKLTSKKHPTTR</sequence>
<dbReference type="Proteomes" id="UP000509478">
    <property type="component" value="Chromosome"/>
</dbReference>
<dbReference type="GeneID" id="56068166"/>
<name>A0A7D5M5T9_9ARCH</name>
<evidence type="ECO:0000313" key="3">
    <source>
        <dbReference type="Proteomes" id="UP000509478"/>
    </source>
</evidence>
<dbReference type="AlphaFoldDB" id="A0A7D5M5T9"/>
<keyword evidence="3" id="KW-1185">Reference proteome</keyword>
<dbReference type="KEGG" id="nue:C5F50_08655"/>
<proteinExistence type="predicted"/>
<evidence type="ECO:0000256" key="1">
    <source>
        <dbReference type="SAM" id="MobiDB-lite"/>
    </source>
</evidence>
<dbReference type="RefSeq" id="WP_179371000.1">
    <property type="nucleotide sequence ID" value="NZ_CP026995.1"/>
</dbReference>